<evidence type="ECO:0000256" key="4">
    <source>
        <dbReference type="ARBA" id="ARBA00022989"/>
    </source>
</evidence>
<gene>
    <name evidence="8" type="ORF">EDD76_11764</name>
</gene>
<evidence type="ECO:0000256" key="3">
    <source>
        <dbReference type="ARBA" id="ARBA00022692"/>
    </source>
</evidence>
<evidence type="ECO:0000313" key="8">
    <source>
        <dbReference type="EMBL" id="TCL55029.1"/>
    </source>
</evidence>
<evidence type="ECO:0000259" key="7">
    <source>
        <dbReference type="Pfam" id="PF02687"/>
    </source>
</evidence>
<keyword evidence="2" id="KW-1003">Cell membrane</keyword>
<evidence type="ECO:0000256" key="1">
    <source>
        <dbReference type="ARBA" id="ARBA00004651"/>
    </source>
</evidence>
<evidence type="ECO:0000256" key="6">
    <source>
        <dbReference type="SAM" id="Phobius"/>
    </source>
</evidence>
<dbReference type="PANTHER" id="PTHR30287">
    <property type="entry name" value="MEMBRANE COMPONENT OF PREDICTED ABC SUPERFAMILY METABOLITE UPTAKE TRANSPORTER"/>
    <property type="match status" value="1"/>
</dbReference>
<feature type="transmembrane region" description="Helical" evidence="6">
    <location>
        <begin position="269"/>
        <end position="288"/>
    </location>
</feature>
<proteinExistence type="predicted"/>
<comment type="subcellular location">
    <subcellularLocation>
        <location evidence="1">Cell membrane</location>
        <topology evidence="1">Multi-pass membrane protein</topology>
    </subcellularLocation>
</comment>
<dbReference type="GO" id="GO:0005886">
    <property type="term" value="C:plasma membrane"/>
    <property type="evidence" value="ECO:0007669"/>
    <property type="project" value="UniProtKB-SubCell"/>
</dbReference>
<dbReference type="STRING" id="1469948.GCA_000732725_03981"/>
<evidence type="ECO:0000256" key="5">
    <source>
        <dbReference type="ARBA" id="ARBA00023136"/>
    </source>
</evidence>
<feature type="transmembrane region" description="Helical" evidence="6">
    <location>
        <begin position="709"/>
        <end position="732"/>
    </location>
</feature>
<dbReference type="AlphaFoldDB" id="A0A4R1QMS2"/>
<reference evidence="8 9" key="1">
    <citation type="submission" date="2019-03" db="EMBL/GenBank/DDBJ databases">
        <title>Genomic Encyclopedia of Type Strains, Phase IV (KMG-IV): sequencing the most valuable type-strain genomes for metagenomic binning, comparative biology and taxonomic classification.</title>
        <authorList>
            <person name="Goeker M."/>
        </authorList>
    </citation>
    <scope>NUCLEOTIDE SEQUENCE [LARGE SCALE GENOMIC DNA]</scope>
    <source>
        <strain evidence="8 9">DSM 100556</strain>
    </source>
</reference>
<keyword evidence="5 6" id="KW-0472">Membrane</keyword>
<keyword evidence="4 6" id="KW-1133">Transmembrane helix</keyword>
<accession>A0A4R1QMS2</accession>
<sequence length="784" mass="88044">MLYLMKKMLRDLWNMKVQFIAVFLMSLFAIFLYAGLEGVWYGMLDYGEEWLEESNTADAWVQGHGIKEEDVQKINGLSGVENVQAVSSLTGEMSYGEKHSNVLLMASNVNEISMPETVQGESYLPKGDGIWLYEEFSKEHRIRPGDVIRIEYGGREVELEVQGTLLSPEYLSYTGTPSSLMPDHLQYGYGYISLDSMQRLTGAVPEYNQIKIRYESLKDDNEETSERFAEDKKAIRSGAEEELGAAYAAYFERSDFKGISDFTDKFRQLRSMTVLFSAVLILLAMLTMQTTMKRMIEIQRSQIGTLKALGYQNWKIRLHYLLYGFWVSLLGGIAGLFAAPPTISEALLSLQKKFYSVPEWRVRNSIISYVILAGVVLLCSATALWASRRGTQGMPVFTMREEPPKKRGKIFAERFTGFWNMLSYEWKWTLRATAQNKARMIIGIIGIAGSTALLMDSVGLYDSLNYVNERLYGTQFDYGARISLKAEATEEDREELYERTNGDVQWVQENSVDIRTSKSRSNAVIQIYGDGYFIHLEDADGNRVALSNEGAAVSEKLAKELNVRENDALQLRIAGQNSYMTVKVEHIVSVAAPQGVFLSSAFWEMSGGTFRPNVLFTREASTSKDAEKLSYVNESTTLAEQLEQADEATSSVLVVIIMLMAGAFLLSTIILYNLGILSFTERSREYATLKVIGYRDREIKSFIRHDNMLQLFAGLLMGVPAGHFLLGVHIGLASTGTFAYTPYLRLPSLGLILTAICALTFLVNASVSRKALTLNMVEALKSVE</sequence>
<name>A0A4R1QMS2_9FIRM</name>
<dbReference type="InterPro" id="IPR003838">
    <property type="entry name" value="ABC3_permease_C"/>
</dbReference>
<comment type="caution">
    <text evidence="8">The sequence shown here is derived from an EMBL/GenBank/DDBJ whole genome shotgun (WGS) entry which is preliminary data.</text>
</comment>
<protein>
    <submittedName>
        <fullName evidence="8">Putative ABC transport system permease protein</fullName>
    </submittedName>
</protein>
<evidence type="ECO:0000313" key="9">
    <source>
        <dbReference type="Proteomes" id="UP000295718"/>
    </source>
</evidence>
<dbReference type="Pfam" id="PF02687">
    <property type="entry name" value="FtsX"/>
    <property type="match status" value="2"/>
</dbReference>
<dbReference type="EMBL" id="SLUO01000017">
    <property type="protein sequence ID" value="TCL55029.1"/>
    <property type="molecule type" value="Genomic_DNA"/>
</dbReference>
<keyword evidence="9" id="KW-1185">Reference proteome</keyword>
<dbReference type="Proteomes" id="UP000295718">
    <property type="component" value="Unassembled WGS sequence"/>
</dbReference>
<dbReference type="InterPro" id="IPR038766">
    <property type="entry name" value="Membrane_comp_ABC_pdt"/>
</dbReference>
<dbReference type="PANTHER" id="PTHR30287:SF1">
    <property type="entry name" value="INNER MEMBRANE PROTEIN"/>
    <property type="match status" value="1"/>
</dbReference>
<feature type="transmembrane region" description="Helical" evidence="6">
    <location>
        <begin position="320"/>
        <end position="339"/>
    </location>
</feature>
<feature type="domain" description="ABC3 transporter permease C-terminal" evidence="7">
    <location>
        <begin position="658"/>
        <end position="775"/>
    </location>
</feature>
<evidence type="ECO:0000256" key="2">
    <source>
        <dbReference type="ARBA" id="ARBA00022475"/>
    </source>
</evidence>
<feature type="transmembrane region" description="Helical" evidence="6">
    <location>
        <begin position="652"/>
        <end position="674"/>
    </location>
</feature>
<organism evidence="8 9">
    <name type="scientific">Kineothrix alysoides</name>
    <dbReference type="NCBI Taxonomy" id="1469948"/>
    <lineage>
        <taxon>Bacteria</taxon>
        <taxon>Bacillati</taxon>
        <taxon>Bacillota</taxon>
        <taxon>Clostridia</taxon>
        <taxon>Lachnospirales</taxon>
        <taxon>Lachnospiraceae</taxon>
        <taxon>Kineothrix</taxon>
    </lineage>
</organism>
<keyword evidence="3 6" id="KW-0812">Transmembrane</keyword>
<feature type="transmembrane region" description="Helical" evidence="6">
    <location>
        <begin position="440"/>
        <end position="461"/>
    </location>
</feature>
<feature type="domain" description="ABC3 transporter permease C-terminal" evidence="7">
    <location>
        <begin position="275"/>
        <end position="387"/>
    </location>
</feature>
<feature type="transmembrane region" description="Helical" evidence="6">
    <location>
        <begin position="366"/>
        <end position="386"/>
    </location>
</feature>
<feature type="transmembrane region" description="Helical" evidence="6">
    <location>
        <begin position="744"/>
        <end position="767"/>
    </location>
</feature>